<dbReference type="EMBL" id="CP029556">
    <property type="protein sequence ID" value="AXA84876.1"/>
    <property type="molecule type" value="Genomic_DNA"/>
</dbReference>
<protein>
    <submittedName>
        <fullName evidence="2">Uncharacterized protein</fullName>
    </submittedName>
</protein>
<proteinExistence type="predicted"/>
<organism evidence="2 3">
    <name type="scientific">Solilutibacter oculi</name>
    <dbReference type="NCBI Taxonomy" id="2698682"/>
    <lineage>
        <taxon>Bacteria</taxon>
        <taxon>Pseudomonadati</taxon>
        <taxon>Pseudomonadota</taxon>
        <taxon>Gammaproteobacteria</taxon>
        <taxon>Lysobacterales</taxon>
        <taxon>Lysobacteraceae</taxon>
        <taxon>Solilutibacter</taxon>
    </lineage>
</organism>
<feature type="compositionally biased region" description="Polar residues" evidence="1">
    <location>
        <begin position="97"/>
        <end position="107"/>
    </location>
</feature>
<sequence>MRRACGTLQAKENAMAIESALIKPVVDAIMALLRRGENVQLHRHAEKAVREAIRELLLASPDENKAAARIAIAKAAGLLSEDVVLAEEMLQKHRATKAQTRTRSSGSRARKPKAVEDAAASASDKSSTRPAPKPASKTTKPATTRKRAST</sequence>
<evidence type="ECO:0000313" key="3">
    <source>
        <dbReference type="Proteomes" id="UP000251842"/>
    </source>
</evidence>
<keyword evidence="3" id="KW-1185">Reference proteome</keyword>
<name>A0A344J766_9GAMM</name>
<feature type="compositionally biased region" description="Low complexity" evidence="1">
    <location>
        <begin position="117"/>
        <end position="142"/>
    </location>
</feature>
<dbReference type="Proteomes" id="UP000251842">
    <property type="component" value="Chromosome"/>
</dbReference>
<reference evidence="3" key="1">
    <citation type="submission" date="2018-05" db="EMBL/GenBank/DDBJ databases">
        <title>Luteimonas pekinense sp. nov., isolated from human Meibomian gland secretions, Beijing, China.</title>
        <authorList>
            <person name="Wen T."/>
            <person name="Bai H."/>
            <person name="Lv H."/>
        </authorList>
    </citation>
    <scope>NUCLEOTIDE SEQUENCE [LARGE SCALE GENOMIC DNA]</scope>
    <source>
        <strain evidence="3">83-4</strain>
    </source>
</reference>
<accession>A0A344J766</accession>
<dbReference type="OrthoDB" id="5975775at2"/>
<dbReference type="AlphaFoldDB" id="A0A344J766"/>
<feature type="region of interest" description="Disordered" evidence="1">
    <location>
        <begin position="92"/>
        <end position="150"/>
    </location>
</feature>
<evidence type="ECO:0000256" key="1">
    <source>
        <dbReference type="SAM" id="MobiDB-lite"/>
    </source>
</evidence>
<evidence type="ECO:0000313" key="2">
    <source>
        <dbReference type="EMBL" id="AXA84876.1"/>
    </source>
</evidence>
<dbReference type="KEGG" id="lue:DCD74_09460"/>
<gene>
    <name evidence="2" type="ORF">DCD74_09460</name>
</gene>